<evidence type="ECO:0000313" key="16">
    <source>
        <dbReference type="EMBL" id="MET3560746.1"/>
    </source>
</evidence>
<evidence type="ECO:0000256" key="10">
    <source>
        <dbReference type="ARBA" id="ARBA00023186"/>
    </source>
</evidence>
<evidence type="ECO:0000256" key="3">
    <source>
        <dbReference type="ARBA" id="ARBA00015325"/>
    </source>
</evidence>
<evidence type="ECO:0000259" key="14">
    <source>
        <dbReference type="Pfam" id="PF02096"/>
    </source>
</evidence>
<evidence type="ECO:0000256" key="8">
    <source>
        <dbReference type="ARBA" id="ARBA00022989"/>
    </source>
</evidence>
<keyword evidence="9 13" id="KW-0472">Membrane</keyword>
<dbReference type="InterPro" id="IPR028053">
    <property type="entry name" value="Membr_insert_YidC_N"/>
</dbReference>
<sequence length="610" mass="69456">MEYNRSFFIAIGLSFAVLIAWQFLHVAPKQAALQQKQITAQELSKQQSALSTANFSDSAPTHESIPITDRKMTPEIRSTVLAQTNRIAIKTNELEGSINLVGAQFDDLLLKKYRMTVDKASPEIALLNPKGFTATYLAEFGFTSSSLPKKSLPQSDTQWQVEGENTTLTPSTPVTLIYNNGQGQIFRRTLSVDDHYMFTIEDSISNEGDKPIYLSSYARVARAAPPEDTNATYLLHEGMIAIAGDSLKTEKYQTLAELDPNSDNGQKSMTFSKVTGGWIGITDKYWAVAVIPPQDKEYTSRFIYFDRLQTHYQSDLSGTLFTIAPKETKTITNRLFAGAKQVEIINHYQDNLEIKKFALLIDWGWFDFITKPMFSLIDILYKQTGNFGIAILLVTVLLKTLLFPLANKSYKSMARMKLIQPLLLEIKDKYPNDKNKQQQAIIELYKTQKINPLAGCWPMLVQFPIFFALYKVLYITIEMRHAPFFGWIKDLAAPDPTSIFNLFGFLPYTTPAFLMIGAWPLIMGITMFLQMRMNPVPQDQAQAMVFTWMPFIFTFMLASFPVGLVIYWAWNNILSIFQQGIMMKRQGVKIELFDNLKAMWRKSPKKEAHE</sequence>
<keyword evidence="7 13" id="KW-0653">Protein transport</keyword>
<dbReference type="InterPro" id="IPR019998">
    <property type="entry name" value="Membr_insert_YidC"/>
</dbReference>
<keyword evidence="8 13" id="KW-1133">Transmembrane helix</keyword>
<evidence type="ECO:0000259" key="15">
    <source>
        <dbReference type="Pfam" id="PF14849"/>
    </source>
</evidence>
<evidence type="ECO:0000256" key="9">
    <source>
        <dbReference type="ARBA" id="ARBA00023136"/>
    </source>
</evidence>
<comment type="function">
    <text evidence="13">Required for the insertion and/or proper folding and/or complex formation of integral membrane proteins into the membrane. Involved in integration of membrane proteins that insert both dependently and independently of the Sec translocase complex, as well as at least some lipoproteins. Aids folding of multispanning membrane proteins.</text>
</comment>
<keyword evidence="4 13" id="KW-0813">Transport</keyword>
<evidence type="ECO:0000256" key="5">
    <source>
        <dbReference type="ARBA" id="ARBA00022475"/>
    </source>
</evidence>
<dbReference type="PRINTS" id="PR00701">
    <property type="entry name" value="60KDINNERMP"/>
</dbReference>
<dbReference type="InterPro" id="IPR047196">
    <property type="entry name" value="YidC_ALB_C"/>
</dbReference>
<feature type="transmembrane region" description="Helical" evidence="13">
    <location>
        <begin position="387"/>
        <end position="406"/>
    </location>
</feature>
<evidence type="ECO:0000256" key="13">
    <source>
        <dbReference type="HAMAP-Rule" id="MF_01810"/>
    </source>
</evidence>
<dbReference type="Pfam" id="PF02096">
    <property type="entry name" value="60KD_IMP"/>
    <property type="match status" value="1"/>
</dbReference>
<dbReference type="PANTHER" id="PTHR12428:SF65">
    <property type="entry name" value="CYTOCHROME C OXIDASE ASSEMBLY PROTEIN COX18, MITOCHONDRIAL"/>
    <property type="match status" value="1"/>
</dbReference>
<keyword evidence="17" id="KW-1185">Reference proteome</keyword>
<dbReference type="InterPro" id="IPR028055">
    <property type="entry name" value="YidC/Oxa/ALB_C"/>
</dbReference>
<dbReference type="NCBIfam" id="NF002353">
    <property type="entry name" value="PRK01318.1-4"/>
    <property type="match status" value="1"/>
</dbReference>
<keyword evidence="5 13" id="KW-1003">Cell membrane</keyword>
<comment type="subunit">
    <text evidence="13">Interacts with the Sec translocase complex via SecD. Specifically interacts with transmembrane segments of nascent integral membrane proteins during membrane integration.</text>
</comment>
<protein>
    <recommendedName>
        <fullName evidence="3 13">Membrane protein insertase YidC</fullName>
    </recommendedName>
    <alternativeName>
        <fullName evidence="12 13">Foldase YidC</fullName>
    </alternativeName>
    <alternativeName>
        <fullName evidence="11 13">Membrane integrase YidC</fullName>
    </alternativeName>
    <alternativeName>
        <fullName evidence="13">Membrane protein YidC</fullName>
    </alternativeName>
</protein>
<evidence type="ECO:0000256" key="2">
    <source>
        <dbReference type="ARBA" id="ARBA00010527"/>
    </source>
</evidence>
<evidence type="ECO:0000313" key="17">
    <source>
        <dbReference type="Proteomes" id="UP001549112"/>
    </source>
</evidence>
<evidence type="ECO:0000256" key="12">
    <source>
        <dbReference type="ARBA" id="ARBA00033342"/>
    </source>
</evidence>
<dbReference type="InterPro" id="IPR001708">
    <property type="entry name" value="YidC/ALB3/OXA1/COX18"/>
</dbReference>
<dbReference type="NCBIfam" id="TIGR03592">
    <property type="entry name" value="yidC_oxa1_cterm"/>
    <property type="match status" value="1"/>
</dbReference>
<organism evidence="16 17">
    <name type="scientific">Bartonella japonica</name>
    <dbReference type="NCBI Taxonomy" id="357761"/>
    <lineage>
        <taxon>Bacteria</taxon>
        <taxon>Pseudomonadati</taxon>
        <taxon>Pseudomonadota</taxon>
        <taxon>Alphaproteobacteria</taxon>
        <taxon>Hyphomicrobiales</taxon>
        <taxon>Bartonellaceae</taxon>
        <taxon>Bartonella</taxon>
    </lineage>
</organism>
<dbReference type="EMBL" id="JBEPLT010000020">
    <property type="protein sequence ID" value="MET3560746.1"/>
    <property type="molecule type" value="Genomic_DNA"/>
</dbReference>
<feature type="transmembrane region" description="Helical" evidence="13">
    <location>
        <begin position="512"/>
        <end position="531"/>
    </location>
</feature>
<comment type="caution">
    <text evidence="16">The sequence shown here is derived from an EMBL/GenBank/DDBJ whole genome shotgun (WGS) entry which is preliminary data.</text>
</comment>
<dbReference type="Gene3D" id="2.70.98.90">
    <property type="match status" value="1"/>
</dbReference>
<dbReference type="NCBIfam" id="TIGR03593">
    <property type="entry name" value="yidC_nterm"/>
    <property type="match status" value="1"/>
</dbReference>
<feature type="transmembrane region" description="Helical" evidence="13">
    <location>
        <begin position="456"/>
        <end position="477"/>
    </location>
</feature>
<feature type="transmembrane region" description="Helical" evidence="13">
    <location>
        <begin position="543"/>
        <end position="570"/>
    </location>
</feature>
<dbReference type="Proteomes" id="UP001549112">
    <property type="component" value="Unassembled WGS sequence"/>
</dbReference>
<keyword evidence="10 13" id="KW-0143">Chaperone</keyword>
<evidence type="ECO:0000256" key="4">
    <source>
        <dbReference type="ARBA" id="ARBA00022448"/>
    </source>
</evidence>
<dbReference type="InterPro" id="IPR038221">
    <property type="entry name" value="YidC_periplasmic_sf"/>
</dbReference>
<comment type="similarity">
    <text evidence="2 13">Belongs to the OXA1/ALB3/YidC family. Type 1 subfamily.</text>
</comment>
<reference evidence="16 17" key="1">
    <citation type="submission" date="2024-06" db="EMBL/GenBank/DDBJ databases">
        <title>Genomic Encyclopedia of Type Strains, Phase IV (KMG-IV): sequencing the most valuable type-strain genomes for metagenomic binning, comparative biology and taxonomic classification.</title>
        <authorList>
            <person name="Goeker M."/>
        </authorList>
    </citation>
    <scope>NUCLEOTIDE SEQUENCE [LARGE SCALE GENOMIC DNA]</scope>
    <source>
        <strain evidence="16 17">DSM 23650</strain>
    </source>
</reference>
<evidence type="ECO:0000256" key="6">
    <source>
        <dbReference type="ARBA" id="ARBA00022692"/>
    </source>
</evidence>
<dbReference type="PRINTS" id="PR01900">
    <property type="entry name" value="YIDCPROTEIN"/>
</dbReference>
<dbReference type="CDD" id="cd20070">
    <property type="entry name" value="5TM_YidC_Alb3"/>
    <property type="match status" value="1"/>
</dbReference>
<feature type="transmembrane region" description="Helical" evidence="13">
    <location>
        <begin position="6"/>
        <end position="27"/>
    </location>
</feature>
<comment type="subcellular location">
    <subcellularLocation>
        <location evidence="1">Cell inner membrane</location>
        <topology evidence="1">Multi-pass membrane protein</topology>
    </subcellularLocation>
    <subcellularLocation>
        <location evidence="13">Cell membrane</location>
        <topology evidence="13">Multi-pass membrane protein</topology>
    </subcellularLocation>
</comment>
<dbReference type="PANTHER" id="PTHR12428">
    <property type="entry name" value="OXA1"/>
    <property type="match status" value="1"/>
</dbReference>
<feature type="domain" description="Membrane insertase YidC N-terminal" evidence="15">
    <location>
        <begin position="86"/>
        <end position="375"/>
    </location>
</feature>
<name>A0ABV2FQA5_9HYPH</name>
<keyword evidence="6 13" id="KW-0812">Transmembrane</keyword>
<proteinExistence type="inferred from homology"/>
<evidence type="ECO:0000256" key="1">
    <source>
        <dbReference type="ARBA" id="ARBA00004429"/>
    </source>
</evidence>
<dbReference type="HAMAP" id="MF_01810">
    <property type="entry name" value="YidC_type1"/>
    <property type="match status" value="1"/>
</dbReference>
<gene>
    <name evidence="13" type="primary">yidC</name>
    <name evidence="16" type="ORF">ABID39_001455</name>
</gene>
<evidence type="ECO:0000256" key="11">
    <source>
        <dbReference type="ARBA" id="ARBA00033245"/>
    </source>
</evidence>
<feature type="domain" description="Membrane insertase YidC/Oxa/ALB C-terminal" evidence="14">
    <location>
        <begin position="387"/>
        <end position="584"/>
    </location>
</feature>
<accession>A0ABV2FQA5</accession>
<evidence type="ECO:0000256" key="7">
    <source>
        <dbReference type="ARBA" id="ARBA00022927"/>
    </source>
</evidence>
<dbReference type="RefSeq" id="WP_354187366.1">
    <property type="nucleotide sequence ID" value="NZ_JBEPLT010000020.1"/>
</dbReference>
<dbReference type="CDD" id="cd19961">
    <property type="entry name" value="EcYidC-like_peri"/>
    <property type="match status" value="1"/>
</dbReference>
<dbReference type="Pfam" id="PF14849">
    <property type="entry name" value="YidC_periplas"/>
    <property type="match status" value="1"/>
</dbReference>